<dbReference type="AlphaFoldDB" id="A0A162Y5B5"/>
<sequence>MKSALVLFMILFTGVNFCTTKKSVLPHTLNLNEDVLILRKLHDDYKQKRAQHKEGGHTLFTFEKKLIEILENSQYLNNELFNALNENDFFTVKSEDNKLILISWEILDNGCHHSYKSFYRYKYEDSLYVNYFVGKENIEFSEDNGAYPYKVHKLNDKAYITLNTQLVCASSRLLSSHVIHFNNKSQGICSDCFENSKGFYTNIGRRDTLNLKFDSVTKELFYPELTPLVHEGEDTGVMKTTGKYKKLVYKNGTFVKTN</sequence>
<accession>A0A162Y5B5</accession>
<dbReference type="Proteomes" id="UP000076715">
    <property type="component" value="Unassembled WGS sequence"/>
</dbReference>
<comment type="caution">
    <text evidence="1">The sequence shown here is derived from an EMBL/GenBank/DDBJ whole genome shotgun (WGS) entry which is preliminary data.</text>
</comment>
<keyword evidence="2" id="KW-1185">Reference proteome</keyword>
<dbReference type="EMBL" id="LQRT01000046">
    <property type="protein sequence ID" value="KZS38929.1"/>
    <property type="molecule type" value="Genomic_DNA"/>
</dbReference>
<dbReference type="RefSeq" id="WP_066318886.1">
    <property type="nucleotide sequence ID" value="NZ_LQRT01000046.1"/>
</dbReference>
<dbReference type="STRING" id="1642818.AWE51_15215"/>
<proteinExistence type="predicted"/>
<evidence type="ECO:0000313" key="1">
    <source>
        <dbReference type="EMBL" id="KZS38929.1"/>
    </source>
</evidence>
<name>A0A162Y5B5_9FLAO</name>
<evidence type="ECO:0000313" key="2">
    <source>
        <dbReference type="Proteomes" id="UP000076715"/>
    </source>
</evidence>
<organism evidence="1 2">
    <name type="scientific">Aquimarina aggregata</name>
    <dbReference type="NCBI Taxonomy" id="1642818"/>
    <lineage>
        <taxon>Bacteria</taxon>
        <taxon>Pseudomonadati</taxon>
        <taxon>Bacteroidota</taxon>
        <taxon>Flavobacteriia</taxon>
        <taxon>Flavobacteriales</taxon>
        <taxon>Flavobacteriaceae</taxon>
        <taxon>Aquimarina</taxon>
    </lineage>
</organism>
<reference evidence="1 2" key="1">
    <citation type="submission" date="2016-01" db="EMBL/GenBank/DDBJ databases">
        <title>The draft genome sequence of Aquimarina sp. RZW4-3-2.</title>
        <authorList>
            <person name="Wang Y."/>
        </authorList>
    </citation>
    <scope>NUCLEOTIDE SEQUENCE [LARGE SCALE GENOMIC DNA]</scope>
    <source>
        <strain evidence="1 2">RZW4-3-2</strain>
    </source>
</reference>
<gene>
    <name evidence="1" type="ORF">AWE51_15215</name>
</gene>
<protein>
    <submittedName>
        <fullName evidence="1">Uncharacterized protein</fullName>
    </submittedName>
</protein>
<dbReference type="OrthoDB" id="9903655at2"/>